<evidence type="ECO:0000313" key="2">
    <source>
        <dbReference type="EMBL" id="CAB1451313.1"/>
    </source>
</evidence>
<organism evidence="2 3">
    <name type="scientific">Pleuronectes platessa</name>
    <name type="common">European plaice</name>
    <dbReference type="NCBI Taxonomy" id="8262"/>
    <lineage>
        <taxon>Eukaryota</taxon>
        <taxon>Metazoa</taxon>
        <taxon>Chordata</taxon>
        <taxon>Craniata</taxon>
        <taxon>Vertebrata</taxon>
        <taxon>Euteleostomi</taxon>
        <taxon>Actinopterygii</taxon>
        <taxon>Neopterygii</taxon>
        <taxon>Teleostei</taxon>
        <taxon>Neoteleostei</taxon>
        <taxon>Acanthomorphata</taxon>
        <taxon>Carangaria</taxon>
        <taxon>Pleuronectiformes</taxon>
        <taxon>Pleuronectoidei</taxon>
        <taxon>Pleuronectidae</taxon>
        <taxon>Pleuronectes</taxon>
    </lineage>
</organism>
<sequence>MEADPPGSDQLLSWENRTPRSPPGASRGYATHPPHTTSGLTISTPEPLLANPRLHLINPPCLQCHTSGHCQSKAVTPRRASAAAAEGRPSSGPLAPIEQAVEELAELPPSRSTQRSGARLGYSH</sequence>
<keyword evidence="3" id="KW-1185">Reference proteome</keyword>
<reference evidence="2" key="1">
    <citation type="submission" date="2020-03" db="EMBL/GenBank/DDBJ databases">
        <authorList>
            <person name="Weist P."/>
        </authorList>
    </citation>
    <scope>NUCLEOTIDE SEQUENCE</scope>
</reference>
<gene>
    <name evidence="2" type="ORF">PLEPLA_LOCUS39006</name>
</gene>
<protein>
    <submittedName>
        <fullName evidence="2">Uncharacterized protein</fullName>
    </submittedName>
</protein>
<name>A0A9N7VLB9_PLEPL</name>
<feature type="region of interest" description="Disordered" evidence="1">
    <location>
        <begin position="1"/>
        <end position="47"/>
    </location>
</feature>
<comment type="caution">
    <text evidence="2">The sequence shown here is derived from an EMBL/GenBank/DDBJ whole genome shotgun (WGS) entry which is preliminary data.</text>
</comment>
<feature type="compositionally biased region" description="Polar residues" evidence="1">
    <location>
        <begin position="34"/>
        <end position="44"/>
    </location>
</feature>
<evidence type="ECO:0000256" key="1">
    <source>
        <dbReference type="SAM" id="MobiDB-lite"/>
    </source>
</evidence>
<accession>A0A9N7VLB9</accession>
<dbReference type="EMBL" id="CADEAL010004085">
    <property type="protein sequence ID" value="CAB1451313.1"/>
    <property type="molecule type" value="Genomic_DNA"/>
</dbReference>
<feature type="region of interest" description="Disordered" evidence="1">
    <location>
        <begin position="66"/>
        <end position="95"/>
    </location>
</feature>
<feature type="compositionally biased region" description="Low complexity" evidence="1">
    <location>
        <begin position="77"/>
        <end position="93"/>
    </location>
</feature>
<feature type="region of interest" description="Disordered" evidence="1">
    <location>
        <begin position="105"/>
        <end position="124"/>
    </location>
</feature>
<evidence type="ECO:0000313" key="3">
    <source>
        <dbReference type="Proteomes" id="UP001153269"/>
    </source>
</evidence>
<dbReference type="AlphaFoldDB" id="A0A9N7VLB9"/>
<proteinExistence type="predicted"/>
<dbReference type="Proteomes" id="UP001153269">
    <property type="component" value="Unassembled WGS sequence"/>
</dbReference>